<proteinExistence type="predicted"/>
<sequence>MELSCCIWALSESPGNALEQVSFAGFKSIDVCPGFLDTYEQIVRSQALELDVSCFGASFGLPDGISLDHEETFLRSQAVSYLEQGIQTSGELGANTVYVVPDKSEDRRNLSRYAHSLTLAADQAAAFGVKLCVEHFPGSALSTALGTIQYLRNIDHPNLFLLLDLGHLQISDENPAAIIDAAGSLLGYVHLDDNDGKDDLHLPLCDGILNLETLETTFQALYDNEYVGNVSLELSPNLDDPLDGLIRSRRVVEEFLNR</sequence>
<gene>
    <name evidence="2" type="primary">dpe</name>
    <name evidence="2" type="ORF">DF168_00101</name>
</gene>
<feature type="domain" description="Xylose isomerase-like TIM barrel" evidence="1">
    <location>
        <begin position="44"/>
        <end position="236"/>
    </location>
</feature>
<reference evidence="2 3" key="1">
    <citation type="submission" date="2018-06" db="EMBL/GenBank/DDBJ databases">
        <title>Draft Genome Sequence of a Novel Marine Bacterium Related to the Verrucomicrobia.</title>
        <authorList>
            <person name="Vosseberg J."/>
            <person name="Martijn J."/>
            <person name="Ettema T.J.G."/>
        </authorList>
    </citation>
    <scope>NUCLEOTIDE SEQUENCE [LARGE SCALE GENOMIC DNA]</scope>
    <source>
        <strain evidence="2">TARA_B100001123</strain>
    </source>
</reference>
<dbReference type="GO" id="GO:0016853">
    <property type="term" value="F:isomerase activity"/>
    <property type="evidence" value="ECO:0007669"/>
    <property type="project" value="UniProtKB-KW"/>
</dbReference>
<dbReference type="InterPro" id="IPR036237">
    <property type="entry name" value="Xyl_isomerase-like_sf"/>
</dbReference>
<dbReference type="InterPro" id="IPR050312">
    <property type="entry name" value="IolE/XylAMocC-like"/>
</dbReference>
<dbReference type="EMBL" id="CP029803">
    <property type="protein sequence ID" value="AWT58929.1"/>
    <property type="molecule type" value="Genomic_DNA"/>
</dbReference>
<dbReference type="KEGG" id="mtar:DF168_00101"/>
<evidence type="ECO:0000259" key="1">
    <source>
        <dbReference type="Pfam" id="PF01261"/>
    </source>
</evidence>
<name>A0A2Z4AAT5_9BACT</name>
<protein>
    <submittedName>
        <fullName evidence="2">D-psicose 3-epimerase</fullName>
        <ecNumber evidence="2">5.1.3.30</ecNumber>
    </submittedName>
</protein>
<dbReference type="Proteomes" id="UP000247465">
    <property type="component" value="Chromosome"/>
</dbReference>
<dbReference type="PANTHER" id="PTHR12110:SF53">
    <property type="entry name" value="BLR5974 PROTEIN"/>
    <property type="match status" value="1"/>
</dbReference>
<dbReference type="EC" id="5.1.3.30" evidence="2"/>
<evidence type="ECO:0000313" key="3">
    <source>
        <dbReference type="Proteomes" id="UP000247465"/>
    </source>
</evidence>
<organism evidence="2 3">
    <name type="scientific">Candidatus Moanibacter tarae</name>
    <dbReference type="NCBI Taxonomy" id="2200854"/>
    <lineage>
        <taxon>Bacteria</taxon>
        <taxon>Pseudomonadati</taxon>
        <taxon>Verrucomicrobiota</taxon>
        <taxon>Opitutia</taxon>
        <taxon>Puniceicoccales</taxon>
        <taxon>Puniceicoccales incertae sedis</taxon>
        <taxon>Candidatus Moanibacter</taxon>
    </lineage>
</organism>
<dbReference type="AlphaFoldDB" id="A0A2Z4AAT5"/>
<dbReference type="SUPFAM" id="SSF51658">
    <property type="entry name" value="Xylose isomerase-like"/>
    <property type="match status" value="1"/>
</dbReference>
<evidence type="ECO:0000313" key="2">
    <source>
        <dbReference type="EMBL" id="AWT58929.1"/>
    </source>
</evidence>
<keyword evidence="2" id="KW-0413">Isomerase</keyword>
<dbReference type="PANTHER" id="PTHR12110">
    <property type="entry name" value="HYDROXYPYRUVATE ISOMERASE"/>
    <property type="match status" value="1"/>
</dbReference>
<dbReference type="Pfam" id="PF01261">
    <property type="entry name" value="AP_endonuc_2"/>
    <property type="match status" value="1"/>
</dbReference>
<accession>A0A2Z4AAT5</accession>
<dbReference type="InterPro" id="IPR013022">
    <property type="entry name" value="Xyl_isomerase-like_TIM-brl"/>
</dbReference>
<dbReference type="Gene3D" id="3.20.20.150">
    <property type="entry name" value="Divalent-metal-dependent TIM barrel enzymes"/>
    <property type="match status" value="1"/>
</dbReference>